<dbReference type="GO" id="GO:0004190">
    <property type="term" value="F:aspartic-type endopeptidase activity"/>
    <property type="evidence" value="ECO:0007669"/>
    <property type="project" value="InterPro"/>
</dbReference>
<dbReference type="Gene3D" id="3.10.10.10">
    <property type="entry name" value="HIV Type 1 Reverse Transcriptase, subunit A, domain 1"/>
    <property type="match status" value="1"/>
</dbReference>
<reference evidence="7 8" key="1">
    <citation type="journal article" date="2014" name="Genome Biol. Evol.">
        <title>The genome of the myxosporean Thelohanellus kitauei shows adaptations to nutrient acquisition within its fish host.</title>
        <authorList>
            <person name="Yang Y."/>
            <person name="Xiong J."/>
            <person name="Zhou Z."/>
            <person name="Huo F."/>
            <person name="Miao W."/>
            <person name="Ran C."/>
            <person name="Liu Y."/>
            <person name="Zhang J."/>
            <person name="Feng J."/>
            <person name="Wang M."/>
            <person name="Wang M."/>
            <person name="Wang L."/>
            <person name="Yao B."/>
        </authorList>
    </citation>
    <scope>NUCLEOTIDE SEQUENCE [LARGE SCALE GENOMIC DNA]</scope>
    <source>
        <strain evidence="7">Wuqing</strain>
    </source>
</reference>
<dbReference type="SUPFAM" id="SSF56672">
    <property type="entry name" value="DNA/RNA polymerases"/>
    <property type="match status" value="1"/>
</dbReference>
<proteinExistence type="predicted"/>
<dbReference type="GO" id="GO:0016779">
    <property type="term" value="F:nucleotidyltransferase activity"/>
    <property type="evidence" value="ECO:0007669"/>
    <property type="project" value="UniProtKB-KW"/>
</dbReference>
<dbReference type="SUPFAM" id="SSF57756">
    <property type="entry name" value="Retrovirus zinc finger-like domains"/>
    <property type="match status" value="1"/>
</dbReference>
<dbReference type="GO" id="GO:0003676">
    <property type="term" value="F:nucleic acid binding"/>
    <property type="evidence" value="ECO:0007669"/>
    <property type="project" value="InterPro"/>
</dbReference>
<name>A0A0C2IWZ6_THEKT</name>
<dbReference type="PROSITE" id="PS00141">
    <property type="entry name" value="ASP_PROTEASE"/>
    <property type="match status" value="1"/>
</dbReference>
<dbReference type="InterPro" id="IPR001969">
    <property type="entry name" value="Aspartic_peptidase_AS"/>
</dbReference>
<dbReference type="InterPro" id="IPR050951">
    <property type="entry name" value="Retrovirus_Pol_polyprotein"/>
</dbReference>
<evidence type="ECO:0000259" key="6">
    <source>
        <dbReference type="PROSITE" id="PS50175"/>
    </source>
</evidence>
<dbReference type="EMBL" id="JWZT01002265">
    <property type="protein sequence ID" value="KII69864.1"/>
    <property type="molecule type" value="Genomic_DNA"/>
</dbReference>
<evidence type="ECO:0000256" key="3">
    <source>
        <dbReference type="ARBA" id="ARBA00022722"/>
    </source>
</evidence>
<accession>A0A0C2IWZ6</accession>
<dbReference type="InterPro" id="IPR036875">
    <property type="entry name" value="Znf_CCHC_sf"/>
</dbReference>
<evidence type="ECO:0000313" key="7">
    <source>
        <dbReference type="EMBL" id="KII69864.1"/>
    </source>
</evidence>
<dbReference type="GO" id="GO:0008270">
    <property type="term" value="F:zinc ion binding"/>
    <property type="evidence" value="ECO:0007669"/>
    <property type="project" value="InterPro"/>
</dbReference>
<dbReference type="Gene3D" id="2.40.70.10">
    <property type="entry name" value="Acid Proteases"/>
    <property type="match status" value="1"/>
</dbReference>
<keyword evidence="5" id="KW-0378">Hydrolase</keyword>
<dbReference type="Proteomes" id="UP000031668">
    <property type="component" value="Unassembled WGS sequence"/>
</dbReference>
<evidence type="ECO:0000256" key="2">
    <source>
        <dbReference type="ARBA" id="ARBA00022695"/>
    </source>
</evidence>
<keyword evidence="8" id="KW-1185">Reference proteome</keyword>
<keyword evidence="2" id="KW-0548">Nucleotidyltransferase</keyword>
<gene>
    <name evidence="7" type="ORF">RF11_02794</name>
</gene>
<dbReference type="CDD" id="cd00303">
    <property type="entry name" value="retropepsin_like"/>
    <property type="match status" value="1"/>
</dbReference>
<dbReference type="PANTHER" id="PTHR37984">
    <property type="entry name" value="PROTEIN CBG26694"/>
    <property type="match status" value="1"/>
</dbReference>
<evidence type="ECO:0000256" key="4">
    <source>
        <dbReference type="ARBA" id="ARBA00022759"/>
    </source>
</evidence>
<evidence type="ECO:0000256" key="1">
    <source>
        <dbReference type="ARBA" id="ARBA00022679"/>
    </source>
</evidence>
<comment type="caution">
    <text evidence="7">The sequence shown here is derived from an EMBL/GenBank/DDBJ whole genome shotgun (WGS) entry which is preliminary data.</text>
</comment>
<dbReference type="AlphaFoldDB" id="A0A0C2IWZ6"/>
<dbReference type="GO" id="GO:0004519">
    <property type="term" value="F:endonuclease activity"/>
    <property type="evidence" value="ECO:0007669"/>
    <property type="project" value="UniProtKB-KW"/>
</dbReference>
<dbReference type="OMA" id="RTRWIPP"/>
<dbReference type="InterPro" id="IPR043502">
    <property type="entry name" value="DNA/RNA_pol_sf"/>
</dbReference>
<dbReference type="GO" id="GO:0006508">
    <property type="term" value="P:proteolysis"/>
    <property type="evidence" value="ECO:0007669"/>
    <property type="project" value="InterPro"/>
</dbReference>
<dbReference type="OrthoDB" id="6784012at2759"/>
<dbReference type="InterPro" id="IPR021109">
    <property type="entry name" value="Peptidase_aspartic_dom_sf"/>
</dbReference>
<protein>
    <submittedName>
        <fullName evidence="7">Transposon Ty3-I Gag-Pol polyprotein</fullName>
    </submittedName>
</protein>
<keyword evidence="3" id="KW-0540">Nuclease</keyword>
<evidence type="ECO:0000313" key="8">
    <source>
        <dbReference type="Proteomes" id="UP000031668"/>
    </source>
</evidence>
<dbReference type="PROSITE" id="PS50175">
    <property type="entry name" value="ASP_PROT_RETROV"/>
    <property type="match status" value="1"/>
</dbReference>
<dbReference type="InterPro" id="IPR001995">
    <property type="entry name" value="Peptidase_A2_cat"/>
</dbReference>
<keyword evidence="4" id="KW-0255">Endonuclease</keyword>
<feature type="domain" description="Peptidase A2" evidence="6">
    <location>
        <begin position="154"/>
        <end position="228"/>
    </location>
</feature>
<dbReference type="SUPFAM" id="SSF50630">
    <property type="entry name" value="Acid proteases"/>
    <property type="match status" value="1"/>
</dbReference>
<sequence length="406" mass="46386">MESLKLLGNKAFKSFAANDRDGLVVTQFFKGLRSQPLSTELKKSGVEDIRETLQMAVKLEPLIKEDTIELQRINALHLKREDQSRLGEVEKKLNEQTELVKNFHVPASTPQIRCHNCGWFGHVRRFCKFSKFYFCSSFGVEGLFVNVSLNGSNYLALIDTGASRSVVVANLVRKEPKRCRYSLITATGSRVPVNGCSKVEFYIEDKLFSVEFLIVESLSYHIILGMDFLRFNEAVIDIVNGSAKIGGCITRLYKSSNQISPPEVLRTISLNRDKQENSPAKNVFIPDNIALRQLLNNYSSIFEEDSKGNKTFYKGSHIIELIEGAKPVKEQSRRIPFHIRPELEHQIKDLLERDIIEPSCSPWASNVVMVKKKDNSYRMCVDYRKVNDLTKKNIIPYLESMKHWNG</sequence>
<keyword evidence="1" id="KW-0808">Transferase</keyword>
<dbReference type="PANTHER" id="PTHR37984:SF5">
    <property type="entry name" value="PROTEIN NYNRIN-LIKE"/>
    <property type="match status" value="1"/>
</dbReference>
<dbReference type="Pfam" id="PF08284">
    <property type="entry name" value="RVP_2"/>
    <property type="match status" value="1"/>
</dbReference>
<evidence type="ECO:0000256" key="5">
    <source>
        <dbReference type="ARBA" id="ARBA00022801"/>
    </source>
</evidence>
<organism evidence="7 8">
    <name type="scientific">Thelohanellus kitauei</name>
    <name type="common">Myxosporean</name>
    <dbReference type="NCBI Taxonomy" id="669202"/>
    <lineage>
        <taxon>Eukaryota</taxon>
        <taxon>Metazoa</taxon>
        <taxon>Cnidaria</taxon>
        <taxon>Myxozoa</taxon>
        <taxon>Myxosporea</taxon>
        <taxon>Bivalvulida</taxon>
        <taxon>Platysporina</taxon>
        <taxon>Myxobolidae</taxon>
        <taxon>Thelohanellus</taxon>
    </lineage>
</organism>